<evidence type="ECO:0000313" key="2">
    <source>
        <dbReference type="Proteomes" id="UP000269154"/>
    </source>
</evidence>
<proteinExistence type="predicted"/>
<protein>
    <recommendedName>
        <fullName evidence="3">Calcineurin-like phosphoesterase domain-containing protein</fullName>
    </recommendedName>
</protein>
<dbReference type="AlphaFoldDB" id="A0A3N6R6B5"/>
<evidence type="ECO:0000313" key="1">
    <source>
        <dbReference type="EMBL" id="RQH22491.1"/>
    </source>
</evidence>
<evidence type="ECO:0008006" key="3">
    <source>
        <dbReference type="Google" id="ProtNLM"/>
    </source>
</evidence>
<gene>
    <name evidence="1" type="ORF">D5R40_30865</name>
</gene>
<organism evidence="1 2">
    <name type="scientific">Okeania hirsuta</name>
    <dbReference type="NCBI Taxonomy" id="1458930"/>
    <lineage>
        <taxon>Bacteria</taxon>
        <taxon>Bacillati</taxon>
        <taxon>Cyanobacteriota</taxon>
        <taxon>Cyanophyceae</taxon>
        <taxon>Oscillatoriophycideae</taxon>
        <taxon>Oscillatoriales</taxon>
        <taxon>Microcoleaceae</taxon>
        <taxon>Okeania</taxon>
    </lineage>
</organism>
<dbReference type="EMBL" id="RCBY01000362">
    <property type="protein sequence ID" value="RQH22491.1"/>
    <property type="molecule type" value="Genomic_DNA"/>
</dbReference>
<name>A0A3N6R6B5_9CYAN</name>
<comment type="caution">
    <text evidence="1">The sequence shown here is derived from an EMBL/GenBank/DDBJ whole genome shotgun (WGS) entry which is preliminary data.</text>
</comment>
<accession>A0A3N6R6B5</accession>
<keyword evidence="2" id="KW-1185">Reference proteome</keyword>
<sequence>MAGNHDWYADGLKGVKRQEKFIEEYLDRKNVLLPKPGCSGPEEIELGDDLVLLLIDSQWYLTNWENETEINDDCPVKSREFLPTTISSP</sequence>
<reference evidence="1 2" key="1">
    <citation type="journal article" date="2018" name="ACS Chem. Biol.">
        <title>Ketoreductase domain dysfunction expands chemodiversity: malyngamide biosynthesis in the cyanobacterium Okeania hirsuta.</title>
        <authorList>
            <person name="Moss N.A."/>
            <person name="Leao T."/>
            <person name="Rankin M."/>
            <person name="McCullough T.M."/>
            <person name="Qu P."/>
            <person name="Korobeynikov A."/>
            <person name="Smith J.L."/>
            <person name="Gerwick L."/>
            <person name="Gerwick W.H."/>
        </authorList>
    </citation>
    <scope>NUCLEOTIDE SEQUENCE [LARGE SCALE GENOMIC DNA]</scope>
    <source>
        <strain evidence="1 2">PAB10Feb10-1</strain>
    </source>
</reference>
<dbReference type="Proteomes" id="UP000269154">
    <property type="component" value="Unassembled WGS sequence"/>
</dbReference>